<keyword evidence="3" id="KW-1185">Reference proteome</keyword>
<accession>A0A1G9GR68</accession>
<evidence type="ECO:0000313" key="3">
    <source>
        <dbReference type="Proteomes" id="UP000198510"/>
    </source>
</evidence>
<dbReference type="InterPro" id="IPR001932">
    <property type="entry name" value="PPM-type_phosphatase-like_dom"/>
</dbReference>
<dbReference type="Gene3D" id="3.60.40.10">
    <property type="entry name" value="PPM-type phosphatase domain"/>
    <property type="match status" value="1"/>
</dbReference>
<dbReference type="OrthoDB" id="654410at2"/>
<protein>
    <submittedName>
        <fullName evidence="2">Protein phosphatase 2C</fullName>
    </submittedName>
</protein>
<dbReference type="SUPFAM" id="SSF81606">
    <property type="entry name" value="PP2C-like"/>
    <property type="match status" value="1"/>
</dbReference>
<reference evidence="2 3" key="1">
    <citation type="submission" date="2016-10" db="EMBL/GenBank/DDBJ databases">
        <authorList>
            <person name="de Groot N.N."/>
        </authorList>
    </citation>
    <scope>NUCLEOTIDE SEQUENCE [LARGE SCALE GENOMIC DNA]</scope>
    <source>
        <strain evidence="2 3">DSM 25186</strain>
    </source>
</reference>
<sequence>MNTYQLLRIGEHHVNHCEDYVLTAPLSTHRLVGAVMDGCTMGTDSYFAATLVGKLLRKIVLERSYQALYAPLVSGSVEVDLREILRQLLAEFRALTNQLVLRDDELLTTLLLMVLDEQQEEDIVLTVGDGLVCIDGQLTEYDHQNRPDYLGYHLGTDFNTWYRQQTQVISFRHFSDVSLSTDGIFTFAPYTKAASNPQVDPVAYLLSNRDDMHLPSMFTKKWAYLEQQCGLRPTDDLGIVRVVR</sequence>
<dbReference type="RefSeq" id="WP_089682078.1">
    <property type="nucleotide sequence ID" value="NZ_FNFO01000004.1"/>
</dbReference>
<dbReference type="AlphaFoldDB" id="A0A1G9GR68"/>
<dbReference type="Proteomes" id="UP000198510">
    <property type="component" value="Unassembled WGS sequence"/>
</dbReference>
<organism evidence="2 3">
    <name type="scientific">Catalinimonas alkaloidigena</name>
    <dbReference type="NCBI Taxonomy" id="1075417"/>
    <lineage>
        <taxon>Bacteria</taxon>
        <taxon>Pseudomonadati</taxon>
        <taxon>Bacteroidota</taxon>
        <taxon>Cytophagia</taxon>
        <taxon>Cytophagales</taxon>
        <taxon>Catalimonadaceae</taxon>
        <taxon>Catalinimonas</taxon>
    </lineage>
</organism>
<dbReference type="STRING" id="1075417.SAMN05421823_104188"/>
<dbReference type="EMBL" id="FNFO01000004">
    <property type="protein sequence ID" value="SDL03148.1"/>
    <property type="molecule type" value="Genomic_DNA"/>
</dbReference>
<feature type="domain" description="PPM-type phosphatase" evidence="1">
    <location>
        <begin position="15"/>
        <end position="208"/>
    </location>
</feature>
<proteinExistence type="predicted"/>
<name>A0A1G9GR68_9BACT</name>
<dbReference type="Pfam" id="PF13672">
    <property type="entry name" value="PP2C_2"/>
    <property type="match status" value="1"/>
</dbReference>
<dbReference type="InterPro" id="IPR036457">
    <property type="entry name" value="PPM-type-like_dom_sf"/>
</dbReference>
<evidence type="ECO:0000313" key="2">
    <source>
        <dbReference type="EMBL" id="SDL03148.1"/>
    </source>
</evidence>
<evidence type="ECO:0000259" key="1">
    <source>
        <dbReference type="Pfam" id="PF13672"/>
    </source>
</evidence>
<gene>
    <name evidence="2" type="ORF">SAMN05421823_104188</name>
</gene>